<organism evidence="1 2">
    <name type="scientific">Catharanthus roseus</name>
    <name type="common">Madagascar periwinkle</name>
    <name type="synonym">Vinca rosea</name>
    <dbReference type="NCBI Taxonomy" id="4058"/>
    <lineage>
        <taxon>Eukaryota</taxon>
        <taxon>Viridiplantae</taxon>
        <taxon>Streptophyta</taxon>
        <taxon>Embryophyta</taxon>
        <taxon>Tracheophyta</taxon>
        <taxon>Spermatophyta</taxon>
        <taxon>Magnoliopsida</taxon>
        <taxon>eudicotyledons</taxon>
        <taxon>Gunneridae</taxon>
        <taxon>Pentapetalae</taxon>
        <taxon>asterids</taxon>
        <taxon>lamiids</taxon>
        <taxon>Gentianales</taxon>
        <taxon>Apocynaceae</taxon>
        <taxon>Rauvolfioideae</taxon>
        <taxon>Vinceae</taxon>
        <taxon>Catharanthinae</taxon>
        <taxon>Catharanthus</taxon>
    </lineage>
</organism>
<comment type="caution">
    <text evidence="1">The sequence shown here is derived from an EMBL/GenBank/DDBJ whole genome shotgun (WGS) entry which is preliminary data.</text>
</comment>
<gene>
    <name evidence="1" type="ORF">M9H77_21127</name>
</gene>
<evidence type="ECO:0000313" key="2">
    <source>
        <dbReference type="Proteomes" id="UP001060085"/>
    </source>
</evidence>
<proteinExistence type="predicted"/>
<reference evidence="2" key="1">
    <citation type="journal article" date="2023" name="Nat. Plants">
        <title>Single-cell RNA sequencing provides a high-resolution roadmap for understanding the multicellular compartmentation of specialized metabolism.</title>
        <authorList>
            <person name="Sun S."/>
            <person name="Shen X."/>
            <person name="Li Y."/>
            <person name="Li Y."/>
            <person name="Wang S."/>
            <person name="Li R."/>
            <person name="Zhang H."/>
            <person name="Shen G."/>
            <person name="Guo B."/>
            <person name="Wei J."/>
            <person name="Xu J."/>
            <person name="St-Pierre B."/>
            <person name="Chen S."/>
            <person name="Sun C."/>
        </authorList>
    </citation>
    <scope>NUCLEOTIDE SEQUENCE [LARGE SCALE GENOMIC DNA]</scope>
</reference>
<sequence>MNKLKLFFPVIVLLLIACSSQTTRATSSNSLLVTDGVENDQKPTFLLLNGLDSFDECEEIYGFLPCSKTVLGNMFLILVYGYLMYLAAKFMSDGSEDLLEILGPGIVGGLILPILSSLPDALIVLASGLSGSKEIAQVEVSVGMGLLAGSTIMVLTIVWGSCIVAGKCDLVGSTAKDSQDTKVLSLTGSGVSTDIWTCYAARIMLASVVPFIVVQLSQFLGTSSYTRAGIMASLVLSISLLISYCLYQVFQPWIQRRRLAYAKHKHIISGILKHLKMRALGKFVRDDGTPNTEVLEKLFNTIDENSDGYLSATELRALIIGIEFEEVNLDEHDAVDEVMREFDQSHDNRIDITEFSRGITKWLSEVKRSSRYQHDERKELQLISDFHMEAKMEQDLLGDEDDEEVEKIENASWNAFKAVLMLILGTAIAVAFAHPFVDSINSFSTATSIPPFFVGFIVLPFVRSSEGLSALIFASRKKQRTASLTFSQIYAAVTMSHILCLSVFLGLVYFRDLKWDFSAEVLIIIIVCLIVGIFASLETTFPLWTCFVAYVLYPISPLLVYILNHVAGLS</sequence>
<keyword evidence="2" id="KW-1185">Reference proteome</keyword>
<dbReference type="Proteomes" id="UP001060085">
    <property type="component" value="Linkage Group LG05"/>
</dbReference>
<evidence type="ECO:0000313" key="1">
    <source>
        <dbReference type="EMBL" id="KAI5661804.1"/>
    </source>
</evidence>
<dbReference type="EMBL" id="CM044705">
    <property type="protein sequence ID" value="KAI5661804.1"/>
    <property type="molecule type" value="Genomic_DNA"/>
</dbReference>
<protein>
    <submittedName>
        <fullName evidence="1">Uncharacterized protein</fullName>
    </submittedName>
</protein>
<accession>A0ACC0AMJ7</accession>
<name>A0ACC0AMJ7_CATRO</name>